<comment type="caution">
    <text evidence="1">The sequence shown here is derived from an EMBL/GenBank/DDBJ whole genome shotgun (WGS) entry which is preliminary data.</text>
</comment>
<dbReference type="PANTHER" id="PTHR24148">
    <property type="entry name" value="ANKYRIN REPEAT DOMAIN-CONTAINING PROTEIN 39 HOMOLOG-RELATED"/>
    <property type="match status" value="1"/>
</dbReference>
<accession>A0ABR2UMV5</accession>
<organism evidence="1 2">
    <name type="scientific">Seiridium unicorne</name>
    <dbReference type="NCBI Taxonomy" id="138068"/>
    <lineage>
        <taxon>Eukaryota</taxon>
        <taxon>Fungi</taxon>
        <taxon>Dikarya</taxon>
        <taxon>Ascomycota</taxon>
        <taxon>Pezizomycotina</taxon>
        <taxon>Sordariomycetes</taxon>
        <taxon>Xylariomycetidae</taxon>
        <taxon>Amphisphaeriales</taxon>
        <taxon>Sporocadaceae</taxon>
        <taxon>Seiridium</taxon>
    </lineage>
</organism>
<sequence>MEDLIYFRGDLHDVHHDVPSREWFTRVWVLQEIVVSKVISLQCGSRRVPWDALFKAVMLQRRTHDHYGESLRQEDLIETVRRMWYARVDFHLARNQEDHLPEWYKQVPQTRQAVSNILDMLVRARDLMSADPRDKIFALLGLRKDFDWTSNGTIDYGMDAESTYIKDSDGKIAFREEILFPSHHCFEAQDEDGLLPVLNSYYHRMDSLRSQRDFLDSRLREYHDVVALTLPTWVPNWQCYLSALYEPRAIVEIVGSHAPVPSYYQPFNCDNFRKWGIHGGKKALTVHGRVLGTVGLLLSSSCLLGRDERNFERIRQASESQAPSSKALLDAQILYYWSNLLDCSADLETDGDSILENDGRIITLLEKMAASRDALEMKISQHITQIPETLALLPPQADFRDLVVWFPGAKVPFVVRRMPEFPSELYSAALCGQDGNEDNLQTERLSEDLVFVDGTEEHLACELVGECWTNDFEEIARKEINQIMFSTFSDYSIIILSRNKTLYVFVSGVCHKLRPWTL</sequence>
<dbReference type="Proteomes" id="UP001408356">
    <property type="component" value="Unassembled WGS sequence"/>
</dbReference>
<protein>
    <submittedName>
        <fullName evidence="1">Heterokaryon incompatibility domain-containing protein</fullName>
    </submittedName>
</protein>
<reference evidence="1 2" key="1">
    <citation type="journal article" date="2024" name="J. Plant Pathol.">
        <title>Sequence and assembly of the genome of Seiridium unicorne, isolate CBS 538.82, causal agent of cypress canker disease.</title>
        <authorList>
            <person name="Scali E."/>
            <person name="Rocca G.D."/>
            <person name="Danti R."/>
            <person name="Garbelotto M."/>
            <person name="Barberini S."/>
            <person name="Baroncelli R."/>
            <person name="Emiliani G."/>
        </authorList>
    </citation>
    <scope>NUCLEOTIDE SEQUENCE [LARGE SCALE GENOMIC DNA]</scope>
    <source>
        <strain evidence="1 2">BM-138-508</strain>
    </source>
</reference>
<dbReference type="InterPro" id="IPR052895">
    <property type="entry name" value="HetReg/Transcr_Mod"/>
</dbReference>
<evidence type="ECO:0000313" key="2">
    <source>
        <dbReference type="Proteomes" id="UP001408356"/>
    </source>
</evidence>
<keyword evidence="2" id="KW-1185">Reference proteome</keyword>
<dbReference type="EMBL" id="JARVKF010000412">
    <property type="protein sequence ID" value="KAK9415776.1"/>
    <property type="molecule type" value="Genomic_DNA"/>
</dbReference>
<proteinExistence type="predicted"/>
<name>A0ABR2UMV5_9PEZI</name>
<dbReference type="PANTHER" id="PTHR24148:SF64">
    <property type="entry name" value="HETEROKARYON INCOMPATIBILITY DOMAIN-CONTAINING PROTEIN"/>
    <property type="match status" value="1"/>
</dbReference>
<gene>
    <name evidence="1" type="ORF">SUNI508_10076</name>
</gene>
<evidence type="ECO:0000313" key="1">
    <source>
        <dbReference type="EMBL" id="KAK9415776.1"/>
    </source>
</evidence>